<evidence type="ECO:0000313" key="11">
    <source>
        <dbReference type="Proteomes" id="UP000192578"/>
    </source>
</evidence>
<feature type="compositionally biased region" description="Polar residues" evidence="8">
    <location>
        <begin position="411"/>
        <end position="426"/>
    </location>
</feature>
<dbReference type="PANTHER" id="PTHR45776">
    <property type="entry name" value="MIP04163P"/>
    <property type="match status" value="1"/>
</dbReference>
<dbReference type="Pfam" id="PF15951">
    <property type="entry name" value="MITF_TFEB_C_3_N"/>
    <property type="match status" value="1"/>
</dbReference>
<feature type="coiled-coil region" evidence="7">
    <location>
        <begin position="329"/>
        <end position="373"/>
    </location>
</feature>
<feature type="compositionally biased region" description="Polar residues" evidence="8">
    <location>
        <begin position="74"/>
        <end position="90"/>
    </location>
</feature>
<dbReference type="OrthoDB" id="6242697at2759"/>
<keyword evidence="11" id="KW-1185">Reference proteome</keyword>
<comment type="subcellular location">
    <subcellularLocation>
        <location evidence="1">Nucleus</location>
    </subcellularLocation>
</comment>
<evidence type="ECO:0000256" key="4">
    <source>
        <dbReference type="ARBA" id="ARBA00023125"/>
    </source>
</evidence>
<feature type="compositionally biased region" description="Polar residues" evidence="8">
    <location>
        <begin position="1"/>
        <end position="14"/>
    </location>
</feature>
<dbReference type="GO" id="GO:0005634">
    <property type="term" value="C:nucleus"/>
    <property type="evidence" value="ECO:0007669"/>
    <property type="project" value="UniProtKB-SubCell"/>
</dbReference>
<keyword evidence="5" id="KW-0804">Transcription</keyword>
<keyword evidence="7" id="KW-0175">Coiled coil</keyword>
<name>A0A1W0WUT0_HYPEX</name>
<accession>A0A1W0WUT0</accession>
<dbReference type="Gene3D" id="4.10.280.10">
    <property type="entry name" value="Helix-loop-helix DNA-binding domain"/>
    <property type="match status" value="1"/>
</dbReference>
<dbReference type="Proteomes" id="UP000192578">
    <property type="component" value="Unassembled WGS sequence"/>
</dbReference>
<dbReference type="AlphaFoldDB" id="A0A1W0WUT0"/>
<dbReference type="SUPFAM" id="SSF47459">
    <property type="entry name" value="HLH, helix-loop-helix DNA-binding domain"/>
    <property type="match status" value="1"/>
</dbReference>
<gene>
    <name evidence="10" type="ORF">BV898_07014</name>
</gene>
<comment type="caution">
    <text evidence="10">The sequence shown here is derived from an EMBL/GenBank/DDBJ whole genome shotgun (WGS) entry which is preliminary data.</text>
</comment>
<evidence type="ECO:0000256" key="6">
    <source>
        <dbReference type="ARBA" id="ARBA00023242"/>
    </source>
</evidence>
<dbReference type="InterPro" id="IPR011598">
    <property type="entry name" value="bHLH_dom"/>
</dbReference>
<feature type="domain" description="BHLH" evidence="9">
    <location>
        <begin position="283"/>
        <end position="332"/>
    </location>
</feature>
<organism evidence="10 11">
    <name type="scientific">Hypsibius exemplaris</name>
    <name type="common">Freshwater tardigrade</name>
    <dbReference type="NCBI Taxonomy" id="2072580"/>
    <lineage>
        <taxon>Eukaryota</taxon>
        <taxon>Metazoa</taxon>
        <taxon>Ecdysozoa</taxon>
        <taxon>Tardigrada</taxon>
        <taxon>Eutardigrada</taxon>
        <taxon>Parachela</taxon>
        <taxon>Hypsibioidea</taxon>
        <taxon>Hypsibiidae</taxon>
        <taxon>Hypsibius</taxon>
    </lineage>
</organism>
<dbReference type="PROSITE" id="PS50888">
    <property type="entry name" value="BHLH"/>
    <property type="match status" value="1"/>
</dbReference>
<feature type="compositionally biased region" description="Low complexity" evidence="8">
    <location>
        <begin position="29"/>
        <end position="51"/>
    </location>
</feature>
<dbReference type="InterPro" id="IPR031867">
    <property type="entry name" value="MiT/TFE_N"/>
</dbReference>
<dbReference type="Pfam" id="PF00010">
    <property type="entry name" value="HLH"/>
    <property type="match status" value="1"/>
</dbReference>
<reference evidence="11" key="1">
    <citation type="submission" date="2017-01" db="EMBL/GenBank/DDBJ databases">
        <title>Comparative genomics of anhydrobiosis in the tardigrade Hypsibius dujardini.</title>
        <authorList>
            <person name="Yoshida Y."/>
            <person name="Koutsovoulos G."/>
            <person name="Laetsch D."/>
            <person name="Stevens L."/>
            <person name="Kumar S."/>
            <person name="Horikawa D."/>
            <person name="Ishino K."/>
            <person name="Komine S."/>
            <person name="Tomita M."/>
            <person name="Blaxter M."/>
            <person name="Arakawa K."/>
        </authorList>
    </citation>
    <scope>NUCLEOTIDE SEQUENCE [LARGE SCALE GENOMIC DNA]</scope>
    <source>
        <strain evidence="11">Z151</strain>
    </source>
</reference>
<keyword evidence="6" id="KW-0539">Nucleus</keyword>
<protein>
    <submittedName>
        <fullName evidence="10">Transcription factor E3</fullName>
    </submittedName>
</protein>
<dbReference type="CDD" id="cd11397">
    <property type="entry name" value="bHLHzip_MITF_like"/>
    <property type="match status" value="1"/>
</dbReference>
<evidence type="ECO:0000256" key="5">
    <source>
        <dbReference type="ARBA" id="ARBA00023163"/>
    </source>
</evidence>
<evidence type="ECO:0000256" key="7">
    <source>
        <dbReference type="SAM" id="Coils"/>
    </source>
</evidence>
<dbReference type="GO" id="GO:0046983">
    <property type="term" value="F:protein dimerization activity"/>
    <property type="evidence" value="ECO:0007669"/>
    <property type="project" value="InterPro"/>
</dbReference>
<feature type="region of interest" description="Disordered" evidence="8">
    <location>
        <begin position="405"/>
        <end position="445"/>
    </location>
</feature>
<evidence type="ECO:0000256" key="2">
    <source>
        <dbReference type="ARBA" id="ARBA00008289"/>
    </source>
</evidence>
<evidence type="ECO:0000256" key="1">
    <source>
        <dbReference type="ARBA" id="ARBA00004123"/>
    </source>
</evidence>
<dbReference type="GO" id="GO:0000981">
    <property type="term" value="F:DNA-binding transcription factor activity, RNA polymerase II-specific"/>
    <property type="evidence" value="ECO:0007669"/>
    <property type="project" value="TreeGrafter"/>
</dbReference>
<feature type="region of interest" description="Disordered" evidence="8">
    <location>
        <begin position="1"/>
        <end position="90"/>
    </location>
</feature>
<keyword evidence="3" id="KW-0805">Transcription regulation</keyword>
<comment type="similarity">
    <text evidence="2">Belongs to the MiT/TFE family.</text>
</comment>
<evidence type="ECO:0000256" key="3">
    <source>
        <dbReference type="ARBA" id="ARBA00023015"/>
    </source>
</evidence>
<feature type="region of interest" description="Disordered" evidence="8">
    <location>
        <begin position="199"/>
        <end position="229"/>
    </location>
</feature>
<feature type="compositionally biased region" description="Low complexity" evidence="8">
    <location>
        <begin position="427"/>
        <end position="442"/>
    </location>
</feature>
<dbReference type="EMBL" id="MTYJ01000044">
    <property type="protein sequence ID" value="OQV18956.1"/>
    <property type="molecule type" value="Genomic_DNA"/>
</dbReference>
<sequence length="512" mass="56856">MSSRTNLKLQLQREQAQRDSRDESDRRGNGFSISSSTGSLSSSEGGNASSSTPQFSYMHQLQQQQHGSPIPLRNPNNSPANVSISATLPTPTGFQQQYNLSVETRLENPTRFYVEEKQKQQMKSYLSNSLGRASPLISGHSLPSQLSLNNLRQHNGGNHHGASPLTPDSPMTPHSIGTPHSPAITDVSEMDELIEDIMELESTGTKGRRTRSPKEQLGRSYRDTVSPDLASVTGNQDYLRMLDPVTGKLVSPVSSSCPANLHGVKSESSITEEDGKYFSKDRQKKDNHNIIERKRRDNINNLIKELRTMLPHSSDPSKGSTLKATVDYLKELKKDRERLRAMEERQKNSDHQNRKLQMKVQELERLAEAHGIQLPMTNHDGSSMASMAPHLSALITGAGGVCNGSLGSNGKGSPQQSDSYPGTPTLQQQQQYQAQQYMQIKQEPPQSPIHQQQFSQYMNMNLPDDFPGVNFSVADLANMMDTAELDPMVSSMNNFDNYNVGDVQQLDMDFLT</sequence>
<evidence type="ECO:0000313" key="10">
    <source>
        <dbReference type="EMBL" id="OQV18956.1"/>
    </source>
</evidence>
<dbReference type="PANTHER" id="PTHR45776:SF2">
    <property type="entry name" value="MIP04163P"/>
    <property type="match status" value="1"/>
</dbReference>
<feature type="compositionally biased region" description="Polar residues" evidence="8">
    <location>
        <begin position="52"/>
        <end position="67"/>
    </location>
</feature>
<feature type="region of interest" description="Disordered" evidence="8">
    <location>
        <begin position="147"/>
        <end position="183"/>
    </location>
</feature>
<feature type="compositionally biased region" description="Basic and acidic residues" evidence="8">
    <location>
        <begin position="15"/>
        <end position="28"/>
    </location>
</feature>
<keyword evidence="4" id="KW-0238">DNA-binding</keyword>
<proteinExistence type="inferred from homology"/>
<evidence type="ECO:0000256" key="8">
    <source>
        <dbReference type="SAM" id="MobiDB-lite"/>
    </source>
</evidence>
<dbReference type="GO" id="GO:0000978">
    <property type="term" value="F:RNA polymerase II cis-regulatory region sequence-specific DNA binding"/>
    <property type="evidence" value="ECO:0007669"/>
    <property type="project" value="TreeGrafter"/>
</dbReference>
<dbReference type="InterPro" id="IPR036638">
    <property type="entry name" value="HLH_DNA-bd_sf"/>
</dbReference>
<evidence type="ECO:0000259" key="9">
    <source>
        <dbReference type="PROSITE" id="PS50888"/>
    </source>
</evidence>
<feature type="compositionally biased region" description="Polar residues" evidence="8">
    <location>
        <begin position="147"/>
        <end position="156"/>
    </location>
</feature>
<feature type="compositionally biased region" description="Basic and acidic residues" evidence="8">
    <location>
        <begin position="212"/>
        <end position="222"/>
    </location>
</feature>
<dbReference type="SMART" id="SM00353">
    <property type="entry name" value="HLH"/>
    <property type="match status" value="1"/>
</dbReference>